<protein>
    <recommendedName>
        <fullName evidence="3">Molecular chaperone GrpE (Heat shock protein)</fullName>
    </recommendedName>
</protein>
<sequence>MSDSDAATVRELEAVIAEVATGLWRLTARLGDAPERDRRPVERLVEVLADRGIRVHDPRDRPFHPGLPVEVVAYQPTPGIREETVIDVERPTVYRGASVLQRARVVVGVPDEEVGTA</sequence>
<comment type="caution">
    <text evidence="1">The sequence shown here is derived from an EMBL/GenBank/DDBJ whole genome shotgun (WGS) entry which is preliminary data.</text>
</comment>
<dbReference type="AlphaFoldDB" id="A0A010ZZ86"/>
<reference evidence="1 2" key="1">
    <citation type="submission" date="2013-07" db="EMBL/GenBank/DDBJ databases">
        <authorList>
            <consortium name="DOE Joint Genome Institute"/>
            <person name="Eisen J."/>
            <person name="Huntemann M."/>
            <person name="Han J."/>
            <person name="Chen A."/>
            <person name="Kyrpides N."/>
            <person name="Mavromatis K."/>
            <person name="Markowitz V."/>
            <person name="Palaniappan K."/>
            <person name="Ivanova N."/>
            <person name="Schaumberg A."/>
            <person name="Pati A."/>
            <person name="Liolios K."/>
            <person name="Nordberg H.P."/>
            <person name="Cantor M.N."/>
            <person name="Hua S.X."/>
            <person name="Woyke T."/>
        </authorList>
    </citation>
    <scope>NUCLEOTIDE SEQUENCE [LARGE SCALE GENOMIC DNA]</scope>
    <source>
        <strain evidence="1 2">DSM 44712</strain>
    </source>
</reference>
<evidence type="ECO:0008006" key="3">
    <source>
        <dbReference type="Google" id="ProtNLM"/>
    </source>
</evidence>
<evidence type="ECO:0000313" key="2">
    <source>
        <dbReference type="Proteomes" id="UP000021053"/>
    </source>
</evidence>
<dbReference type="RefSeq" id="WP_035852400.1">
    <property type="nucleotide sequence ID" value="NZ_KK073874.1"/>
</dbReference>
<keyword evidence="2" id="KW-1185">Reference proteome</keyword>
<name>A0A010ZZ86_9ACTN</name>
<organism evidence="1 2">
    <name type="scientific">Cryptosporangium arvum DSM 44712</name>
    <dbReference type="NCBI Taxonomy" id="927661"/>
    <lineage>
        <taxon>Bacteria</taxon>
        <taxon>Bacillati</taxon>
        <taxon>Actinomycetota</taxon>
        <taxon>Actinomycetes</taxon>
        <taxon>Cryptosporangiales</taxon>
        <taxon>Cryptosporangiaceae</taxon>
        <taxon>Cryptosporangium</taxon>
    </lineage>
</organism>
<dbReference type="EMBL" id="JFBT01000001">
    <property type="protein sequence ID" value="EXG82532.1"/>
    <property type="molecule type" value="Genomic_DNA"/>
</dbReference>
<evidence type="ECO:0000313" key="1">
    <source>
        <dbReference type="EMBL" id="EXG82532.1"/>
    </source>
</evidence>
<gene>
    <name evidence="1" type="ORF">CryarDRAFT_3723</name>
</gene>
<proteinExistence type="predicted"/>
<dbReference type="OrthoDB" id="3213585at2"/>
<dbReference type="Proteomes" id="UP000021053">
    <property type="component" value="Unassembled WGS sequence"/>
</dbReference>
<accession>A0A010ZZ86</accession>
<dbReference type="HOGENOM" id="CLU_2080868_0_0_11"/>